<reference evidence="1 2" key="1">
    <citation type="submission" date="2021-06" db="EMBL/GenBank/DDBJ databases">
        <title>Caerostris extrusa draft genome.</title>
        <authorList>
            <person name="Kono N."/>
            <person name="Arakawa K."/>
        </authorList>
    </citation>
    <scope>NUCLEOTIDE SEQUENCE [LARGE SCALE GENOMIC DNA]</scope>
</reference>
<gene>
    <name evidence="1" type="ORF">CEXT_273651</name>
</gene>
<evidence type="ECO:0000313" key="2">
    <source>
        <dbReference type="Proteomes" id="UP001054945"/>
    </source>
</evidence>
<sequence>MAQDQKNDEQEESGKNSKWWPVIHVGTRNCFAQLYDCCINSCGYHKENRRERTYSLPVQSQQCWSAFQLRD</sequence>
<protein>
    <submittedName>
        <fullName evidence="1">Uncharacterized protein</fullName>
    </submittedName>
</protein>
<keyword evidence="2" id="KW-1185">Reference proteome</keyword>
<comment type="caution">
    <text evidence="1">The sequence shown here is derived from an EMBL/GenBank/DDBJ whole genome shotgun (WGS) entry which is preliminary data.</text>
</comment>
<proteinExistence type="predicted"/>
<dbReference type="EMBL" id="BPLR01008518">
    <property type="protein sequence ID" value="GIY25314.1"/>
    <property type="molecule type" value="Genomic_DNA"/>
</dbReference>
<dbReference type="Proteomes" id="UP001054945">
    <property type="component" value="Unassembled WGS sequence"/>
</dbReference>
<accession>A0AAV4RX74</accession>
<evidence type="ECO:0000313" key="1">
    <source>
        <dbReference type="EMBL" id="GIY25314.1"/>
    </source>
</evidence>
<dbReference type="AlphaFoldDB" id="A0AAV4RX74"/>
<organism evidence="1 2">
    <name type="scientific">Caerostris extrusa</name>
    <name type="common">Bark spider</name>
    <name type="synonym">Caerostris bankana</name>
    <dbReference type="NCBI Taxonomy" id="172846"/>
    <lineage>
        <taxon>Eukaryota</taxon>
        <taxon>Metazoa</taxon>
        <taxon>Ecdysozoa</taxon>
        <taxon>Arthropoda</taxon>
        <taxon>Chelicerata</taxon>
        <taxon>Arachnida</taxon>
        <taxon>Araneae</taxon>
        <taxon>Araneomorphae</taxon>
        <taxon>Entelegynae</taxon>
        <taxon>Araneoidea</taxon>
        <taxon>Araneidae</taxon>
        <taxon>Caerostris</taxon>
    </lineage>
</organism>
<name>A0AAV4RX74_CAEEX</name>